<feature type="compositionally biased region" description="Basic and acidic residues" evidence="10">
    <location>
        <begin position="216"/>
        <end position="230"/>
    </location>
</feature>
<keyword evidence="14" id="KW-1185">Reference proteome</keyword>
<keyword evidence="8" id="KW-0137">Centromere</keyword>
<evidence type="ECO:0000256" key="9">
    <source>
        <dbReference type="SAM" id="Coils"/>
    </source>
</evidence>
<keyword evidence="7" id="KW-0131">Cell cycle</keyword>
<keyword evidence="5" id="KW-0159">Chromosome partition</keyword>
<evidence type="ECO:0000313" key="14">
    <source>
        <dbReference type="Proteomes" id="UP001408356"/>
    </source>
</evidence>
<feature type="compositionally biased region" description="Basic and acidic residues" evidence="10">
    <location>
        <begin position="315"/>
        <end position="330"/>
    </location>
</feature>
<protein>
    <recommendedName>
        <fullName evidence="15">Shugoshin</fullName>
    </recommendedName>
</protein>
<feature type="compositionally biased region" description="Polar residues" evidence="10">
    <location>
        <begin position="497"/>
        <end position="506"/>
    </location>
</feature>
<feature type="compositionally biased region" description="Basic residues" evidence="10">
    <location>
        <begin position="107"/>
        <end position="118"/>
    </location>
</feature>
<evidence type="ECO:0000313" key="13">
    <source>
        <dbReference type="EMBL" id="KAK9414615.1"/>
    </source>
</evidence>
<name>A0ABR2UJE6_9PEZI</name>
<organism evidence="13 14">
    <name type="scientific">Seiridium unicorne</name>
    <dbReference type="NCBI Taxonomy" id="138068"/>
    <lineage>
        <taxon>Eukaryota</taxon>
        <taxon>Fungi</taxon>
        <taxon>Dikarya</taxon>
        <taxon>Ascomycota</taxon>
        <taxon>Pezizomycotina</taxon>
        <taxon>Sordariomycetes</taxon>
        <taxon>Xylariomycetidae</taxon>
        <taxon>Amphisphaeriales</taxon>
        <taxon>Sporocadaceae</taxon>
        <taxon>Seiridium</taxon>
    </lineage>
</organism>
<evidence type="ECO:0000256" key="1">
    <source>
        <dbReference type="ARBA" id="ARBA00004584"/>
    </source>
</evidence>
<feature type="compositionally biased region" description="Polar residues" evidence="10">
    <location>
        <begin position="205"/>
        <end position="215"/>
    </location>
</feature>
<comment type="subcellular location">
    <subcellularLocation>
        <location evidence="1">Chromosome</location>
        <location evidence="1">Centromere</location>
    </subcellularLocation>
</comment>
<keyword evidence="4" id="KW-0132">Cell division</keyword>
<keyword evidence="3" id="KW-0158">Chromosome</keyword>
<feature type="region of interest" description="Disordered" evidence="10">
    <location>
        <begin position="102"/>
        <end position="137"/>
    </location>
</feature>
<keyword evidence="6 9" id="KW-0175">Coiled coil</keyword>
<dbReference type="InterPro" id="IPR011516">
    <property type="entry name" value="Shugoshin_N"/>
</dbReference>
<evidence type="ECO:0000259" key="12">
    <source>
        <dbReference type="Pfam" id="PF07558"/>
    </source>
</evidence>
<reference evidence="13 14" key="1">
    <citation type="journal article" date="2024" name="J. Plant Pathol.">
        <title>Sequence and assembly of the genome of Seiridium unicorne, isolate CBS 538.82, causal agent of cypress canker disease.</title>
        <authorList>
            <person name="Scali E."/>
            <person name="Rocca G.D."/>
            <person name="Danti R."/>
            <person name="Garbelotto M."/>
            <person name="Barberini S."/>
            <person name="Baroncelli R."/>
            <person name="Emiliani G."/>
        </authorList>
    </citation>
    <scope>NUCLEOTIDE SEQUENCE [LARGE SCALE GENOMIC DNA]</scope>
    <source>
        <strain evidence="13 14">BM-138-508</strain>
    </source>
</reference>
<feature type="compositionally biased region" description="Basic residues" evidence="10">
    <location>
        <begin position="634"/>
        <end position="645"/>
    </location>
</feature>
<gene>
    <name evidence="13" type="ORF">SUNI508_11053</name>
</gene>
<evidence type="ECO:0000256" key="4">
    <source>
        <dbReference type="ARBA" id="ARBA00022618"/>
    </source>
</evidence>
<comment type="caution">
    <text evidence="13">The sequence shown here is derived from an EMBL/GenBank/DDBJ whole genome shotgun (WGS) entry which is preliminary data.</text>
</comment>
<accession>A0ABR2UJE6</accession>
<feature type="region of interest" description="Disordered" evidence="10">
    <location>
        <begin position="609"/>
        <end position="721"/>
    </location>
</feature>
<evidence type="ECO:0000256" key="5">
    <source>
        <dbReference type="ARBA" id="ARBA00022829"/>
    </source>
</evidence>
<feature type="compositionally biased region" description="Basic and acidic residues" evidence="10">
    <location>
        <begin position="242"/>
        <end position="251"/>
    </location>
</feature>
<feature type="compositionally biased region" description="Low complexity" evidence="10">
    <location>
        <begin position="690"/>
        <end position="706"/>
    </location>
</feature>
<evidence type="ECO:0008006" key="15">
    <source>
        <dbReference type="Google" id="ProtNLM"/>
    </source>
</evidence>
<feature type="region of interest" description="Disordered" evidence="10">
    <location>
        <begin position="177"/>
        <end position="592"/>
    </location>
</feature>
<sequence length="721" mass="79077">MARLNEPVVAPDGVEILRRKFLRQNRDIARINSTQSLRIRSLENECARMLSENLELRSQILRLETEIKDSRAQRIADHALEIKEKMEAQLLEWGTMLASLGHEPIPKHRSPRAPKRVRRDPSLGLAGAGSPRFRRRNTSELEAAAVQEGRLAPLWENRPCPRETLSRDEIMALCSEAAETDSPDLGPPPVSRFVDEDPVKIDLPTKSSSDVSPGTNREESFADPLPKEVPEPVLETEIAEQEVTKKPEPVRSKAQTRPIVELAAPEPQVPNLNLKRKSRDDEEKENFPIIKVGGDPAKSAKAPPGKTANRPLNRPMKDIPSAKKDDRERITASAPALAPRKPLGAKSANEVVNSPKKTGKGPLLDEIAKAKADMKNHERAKETKTTKKKKEEIARSIAIPAHDSPPASAVITEIEPETLSAEPHLSAPESPESATTREEMRDTPPPGDISSTGESGRVGRRARSNVSYAEPNLRDKMRRPTKQLFDAVAGEGKAMRRTSQSKPNELSSVKSEEKSSGWKPLPTKSLSDTEKADDIAASPLVQKVARISPSKDLPTSILTDRRKQDPPTVDQGDGLDSSASSSGKLATRPMNKKLEDIAAREVEVAKMFDQPDVYDFTSTSPNGKKAPTIEQGKRHSTSRNSKSRRLSSILREDVGTAATESHEKGRGPRKRASMTVHKTTPGFDADSSISTDGDSSFNSNSSGDTDVAGRGVSMRRRSMML</sequence>
<dbReference type="Pfam" id="PF07558">
    <property type="entry name" value="Shugoshin_N"/>
    <property type="match status" value="1"/>
</dbReference>
<feature type="compositionally biased region" description="Basic and acidic residues" evidence="10">
    <location>
        <begin position="650"/>
        <end position="666"/>
    </location>
</feature>
<dbReference type="Proteomes" id="UP001408356">
    <property type="component" value="Unassembled WGS sequence"/>
</dbReference>
<evidence type="ECO:0000256" key="3">
    <source>
        <dbReference type="ARBA" id="ARBA00022454"/>
    </source>
</evidence>
<evidence type="ECO:0000256" key="6">
    <source>
        <dbReference type="ARBA" id="ARBA00023054"/>
    </source>
</evidence>
<feature type="coiled-coil region" evidence="9">
    <location>
        <begin position="39"/>
        <end position="73"/>
    </location>
</feature>
<feature type="domain" description="Shugoshin C-terminal" evidence="11">
    <location>
        <begin position="456"/>
        <end position="479"/>
    </location>
</feature>
<feature type="domain" description="Shugoshin N-terminal coiled-coil" evidence="12">
    <location>
        <begin position="17"/>
        <end position="61"/>
    </location>
</feature>
<evidence type="ECO:0000256" key="7">
    <source>
        <dbReference type="ARBA" id="ARBA00023306"/>
    </source>
</evidence>
<dbReference type="Pfam" id="PF07557">
    <property type="entry name" value="Shugoshin_C"/>
    <property type="match status" value="1"/>
</dbReference>
<evidence type="ECO:0000256" key="2">
    <source>
        <dbReference type="ARBA" id="ARBA00010845"/>
    </source>
</evidence>
<dbReference type="EMBL" id="JARVKF010000424">
    <property type="protein sequence ID" value="KAK9414615.1"/>
    <property type="molecule type" value="Genomic_DNA"/>
</dbReference>
<evidence type="ECO:0000256" key="10">
    <source>
        <dbReference type="SAM" id="MobiDB-lite"/>
    </source>
</evidence>
<evidence type="ECO:0000256" key="8">
    <source>
        <dbReference type="ARBA" id="ARBA00023328"/>
    </source>
</evidence>
<dbReference type="InterPro" id="IPR011515">
    <property type="entry name" value="Shugoshin_C"/>
</dbReference>
<feature type="compositionally biased region" description="Basic and acidic residues" evidence="10">
    <location>
        <begin position="366"/>
        <end position="394"/>
    </location>
</feature>
<comment type="similarity">
    <text evidence="2">Belongs to the shugoshin family.</text>
</comment>
<proteinExistence type="inferred from homology"/>
<evidence type="ECO:0000259" key="11">
    <source>
        <dbReference type="Pfam" id="PF07557"/>
    </source>
</evidence>
<feature type="compositionally biased region" description="Low complexity" evidence="10">
    <location>
        <begin position="570"/>
        <end position="583"/>
    </location>
</feature>